<dbReference type="GO" id="GO:0005543">
    <property type="term" value="F:phospholipid binding"/>
    <property type="evidence" value="ECO:0007669"/>
    <property type="project" value="TreeGrafter"/>
</dbReference>
<name>A0A518AIY0_9BACT</name>
<evidence type="ECO:0000256" key="1">
    <source>
        <dbReference type="ARBA" id="ARBA00002056"/>
    </source>
</evidence>
<evidence type="ECO:0000313" key="11">
    <source>
        <dbReference type="EMBL" id="QDU54695.1"/>
    </source>
</evidence>
<dbReference type="NCBIfam" id="TIGR00215">
    <property type="entry name" value="lpxB"/>
    <property type="match status" value="1"/>
</dbReference>
<dbReference type="GO" id="GO:0009245">
    <property type="term" value="P:lipid A biosynthetic process"/>
    <property type="evidence" value="ECO:0007669"/>
    <property type="project" value="UniProtKB-UniRule"/>
</dbReference>
<comment type="function">
    <text evidence="1">Condensation of UDP-2,3-diacylglucosamine and 2,3-diacylglucosamine-1-phosphate to form lipid A disaccharide, a precursor of lipid A, a phosphorylated glycolipid that anchors the lipopolysaccharide to the outer membrane of the cell.</text>
</comment>
<evidence type="ECO:0000256" key="3">
    <source>
        <dbReference type="ARBA" id="ARBA00020902"/>
    </source>
</evidence>
<organism evidence="11 12">
    <name type="scientific">Aeoliella mucimassa</name>
    <dbReference type="NCBI Taxonomy" id="2527972"/>
    <lineage>
        <taxon>Bacteria</taxon>
        <taxon>Pseudomonadati</taxon>
        <taxon>Planctomycetota</taxon>
        <taxon>Planctomycetia</taxon>
        <taxon>Pirellulales</taxon>
        <taxon>Lacipirellulaceae</taxon>
        <taxon>Aeoliella</taxon>
    </lineage>
</organism>
<dbReference type="RefSeq" id="WP_145245636.1">
    <property type="nucleotide sequence ID" value="NZ_CP036278.1"/>
</dbReference>
<evidence type="ECO:0000256" key="6">
    <source>
        <dbReference type="ARBA" id="ARBA00022676"/>
    </source>
</evidence>
<evidence type="ECO:0000256" key="10">
    <source>
        <dbReference type="NCBIfam" id="TIGR00215"/>
    </source>
</evidence>
<dbReference type="EMBL" id="CP036278">
    <property type="protein sequence ID" value="QDU54695.1"/>
    <property type="molecule type" value="Genomic_DNA"/>
</dbReference>
<evidence type="ECO:0000256" key="9">
    <source>
        <dbReference type="ARBA" id="ARBA00048975"/>
    </source>
</evidence>
<keyword evidence="7 11" id="KW-0808">Transferase</keyword>
<keyword evidence="12" id="KW-1185">Reference proteome</keyword>
<protein>
    <recommendedName>
        <fullName evidence="3 10">Lipid-A-disaccharide synthase</fullName>
        <ecNumber evidence="2 10">2.4.1.182</ecNumber>
    </recommendedName>
</protein>
<keyword evidence="5" id="KW-0441">Lipid A biosynthesis</keyword>
<accession>A0A518AIY0</accession>
<dbReference type="KEGG" id="amuc:Pan181_08780"/>
<evidence type="ECO:0000313" key="12">
    <source>
        <dbReference type="Proteomes" id="UP000315750"/>
    </source>
</evidence>
<dbReference type="GO" id="GO:0008915">
    <property type="term" value="F:lipid-A-disaccharide synthase activity"/>
    <property type="evidence" value="ECO:0007669"/>
    <property type="project" value="UniProtKB-UniRule"/>
</dbReference>
<evidence type="ECO:0000256" key="7">
    <source>
        <dbReference type="ARBA" id="ARBA00022679"/>
    </source>
</evidence>
<reference evidence="11 12" key="1">
    <citation type="submission" date="2019-02" db="EMBL/GenBank/DDBJ databases">
        <title>Deep-cultivation of Planctomycetes and their phenomic and genomic characterization uncovers novel biology.</title>
        <authorList>
            <person name="Wiegand S."/>
            <person name="Jogler M."/>
            <person name="Boedeker C."/>
            <person name="Pinto D."/>
            <person name="Vollmers J."/>
            <person name="Rivas-Marin E."/>
            <person name="Kohn T."/>
            <person name="Peeters S.H."/>
            <person name="Heuer A."/>
            <person name="Rast P."/>
            <person name="Oberbeckmann S."/>
            <person name="Bunk B."/>
            <person name="Jeske O."/>
            <person name="Meyerdierks A."/>
            <person name="Storesund J.E."/>
            <person name="Kallscheuer N."/>
            <person name="Luecker S."/>
            <person name="Lage O.M."/>
            <person name="Pohl T."/>
            <person name="Merkel B.J."/>
            <person name="Hornburger P."/>
            <person name="Mueller R.-W."/>
            <person name="Bruemmer F."/>
            <person name="Labrenz M."/>
            <person name="Spormann A.M."/>
            <person name="Op den Camp H."/>
            <person name="Overmann J."/>
            <person name="Amann R."/>
            <person name="Jetten M.S.M."/>
            <person name="Mascher T."/>
            <person name="Medema M.H."/>
            <person name="Devos D.P."/>
            <person name="Kaster A.-K."/>
            <person name="Ovreas L."/>
            <person name="Rohde M."/>
            <person name="Galperin M.Y."/>
            <person name="Jogler C."/>
        </authorList>
    </citation>
    <scope>NUCLEOTIDE SEQUENCE [LARGE SCALE GENOMIC DNA]</scope>
    <source>
        <strain evidence="11 12">Pan181</strain>
    </source>
</reference>
<gene>
    <name evidence="11" type="ORF">Pan181_08780</name>
</gene>
<evidence type="ECO:0000256" key="5">
    <source>
        <dbReference type="ARBA" id="ARBA00022556"/>
    </source>
</evidence>
<dbReference type="PANTHER" id="PTHR30372">
    <property type="entry name" value="LIPID-A-DISACCHARIDE SYNTHASE"/>
    <property type="match status" value="1"/>
</dbReference>
<dbReference type="GO" id="GO:0016020">
    <property type="term" value="C:membrane"/>
    <property type="evidence" value="ECO:0007669"/>
    <property type="project" value="GOC"/>
</dbReference>
<evidence type="ECO:0000256" key="2">
    <source>
        <dbReference type="ARBA" id="ARBA00012687"/>
    </source>
</evidence>
<dbReference type="AlphaFoldDB" id="A0A518AIY0"/>
<dbReference type="Pfam" id="PF02684">
    <property type="entry name" value="LpxB"/>
    <property type="match status" value="1"/>
</dbReference>
<dbReference type="Proteomes" id="UP000315750">
    <property type="component" value="Chromosome"/>
</dbReference>
<dbReference type="SUPFAM" id="SSF53756">
    <property type="entry name" value="UDP-Glycosyltransferase/glycogen phosphorylase"/>
    <property type="match status" value="1"/>
</dbReference>
<keyword evidence="4" id="KW-0444">Lipid biosynthesis</keyword>
<comment type="catalytic activity">
    <reaction evidence="9">
        <text>a lipid X + a UDP-2-N,3-O-bis[(3R)-3-hydroxyacyl]-alpha-D-glucosamine = a lipid A disaccharide + UDP + H(+)</text>
        <dbReference type="Rhea" id="RHEA:67828"/>
        <dbReference type="ChEBI" id="CHEBI:15378"/>
        <dbReference type="ChEBI" id="CHEBI:58223"/>
        <dbReference type="ChEBI" id="CHEBI:137748"/>
        <dbReference type="ChEBI" id="CHEBI:176338"/>
        <dbReference type="ChEBI" id="CHEBI:176343"/>
        <dbReference type="EC" id="2.4.1.182"/>
    </reaction>
</comment>
<dbReference type="EC" id="2.4.1.182" evidence="2 10"/>
<sequence length="401" mass="45126">MRIFFSVGEPSGDLHGANLIRALQARHGEVECVGFGGPRMAAAGCELHQDLTQLAIMWFGRALLHLPKFFGYLRQAEEYFAEQRPDAVVLIDYPGFNWHVARKAHEQGIPVFYYGTPQLWAWAGWRVKKMRATVDHALCKLPFEEDWLRERGVNATYVGHPYFDELRARELDQTFIASMQATDSPLVTILPGSRTQEVKGNLRDQLIAAAKIREQVPNVRFAIASFKESQAEFARQLVAESGLPVDVHVGRTPELIEAATCTMAVSGSVSLELLYHAKPTVITYRISRFAYALQRYFRKVRYITLVNLLTATDLFPDQPAVYDAASPEDAHVLMPEYLSCEDRTDDLARHVVEWLTNDAERESLVARMRELASHVAHGGASERAADYLIEHLGNSRNAEAA</sequence>
<dbReference type="InterPro" id="IPR003835">
    <property type="entry name" value="Glyco_trans_19"/>
</dbReference>
<evidence type="ECO:0000256" key="4">
    <source>
        <dbReference type="ARBA" id="ARBA00022516"/>
    </source>
</evidence>
<dbReference type="PANTHER" id="PTHR30372:SF4">
    <property type="entry name" value="LIPID-A-DISACCHARIDE SYNTHASE, MITOCHONDRIAL-RELATED"/>
    <property type="match status" value="1"/>
</dbReference>
<keyword evidence="8" id="KW-0443">Lipid metabolism</keyword>
<proteinExistence type="predicted"/>
<dbReference type="OrthoDB" id="9801642at2"/>
<evidence type="ECO:0000256" key="8">
    <source>
        <dbReference type="ARBA" id="ARBA00023098"/>
    </source>
</evidence>
<keyword evidence="6 11" id="KW-0328">Glycosyltransferase</keyword>